<comment type="caution">
    <text evidence="6">The sequence shown here is derived from an EMBL/GenBank/DDBJ whole genome shotgun (WGS) entry which is preliminary data.</text>
</comment>
<evidence type="ECO:0000256" key="1">
    <source>
        <dbReference type="ARBA" id="ARBA00022857"/>
    </source>
</evidence>
<sequence length="293" mass="31501">MYFFKKKFKMSTSKIFRDDVLKNKVAFVTGGGSGICRGMTEAMIRHGAKAVITSRSQERLDKAAEEMRKQTGGEILAIAADVRKPEEIINAVEKAIERFGKIDILVNGAAGNFLAPVETLSYRGFRTVIEIDLLGTYNTTKACFPYLKKSRGCVINVSAILHYQSTIYQSHVSAAKAGIDALSRNLAAEWGPHSIRVNSIAPGIIAETEGLAKLLPSAAAGSVTGSIPLQRMGTISDIEQATIFLASDAASFITGQIIVVDGGESLMRVGVLPYPESVIDPTNFSTKKLGVKL</sequence>
<reference evidence="6" key="1">
    <citation type="submission" date="2020-05" db="EMBL/GenBank/DDBJ databases">
        <authorList>
            <person name="Rincon C."/>
            <person name="Sanders R I."/>
            <person name="Robbins C."/>
            <person name="Chaturvedi A."/>
        </authorList>
    </citation>
    <scope>NUCLEOTIDE SEQUENCE</scope>
    <source>
        <strain evidence="6">CHB12</strain>
    </source>
</reference>
<organism evidence="6 7">
    <name type="scientific">Rhizophagus irregularis</name>
    <dbReference type="NCBI Taxonomy" id="588596"/>
    <lineage>
        <taxon>Eukaryota</taxon>
        <taxon>Fungi</taxon>
        <taxon>Fungi incertae sedis</taxon>
        <taxon>Mucoromycota</taxon>
        <taxon>Glomeromycotina</taxon>
        <taxon>Glomeromycetes</taxon>
        <taxon>Glomerales</taxon>
        <taxon>Glomeraceae</taxon>
        <taxon>Rhizophagus</taxon>
    </lineage>
</organism>
<gene>
    <name evidence="6" type="ORF">CHRIB12_LOCUS15318</name>
</gene>
<dbReference type="InterPro" id="IPR002347">
    <property type="entry name" value="SDR_fam"/>
</dbReference>
<evidence type="ECO:0000256" key="3">
    <source>
        <dbReference type="ARBA" id="ARBA00026117"/>
    </source>
</evidence>
<accession>A0A916EC40</accession>
<proteinExistence type="predicted"/>
<comment type="catalytic activity">
    <reaction evidence="4">
        <text>a (2E,4E)-dienoyl-CoA + NADPH + H(+) = a 4,5-saturated-(3E)-enoyl-CoA + NADP(+)</text>
        <dbReference type="Rhea" id="RHEA:45912"/>
        <dbReference type="ChEBI" id="CHEBI:15378"/>
        <dbReference type="ChEBI" id="CHEBI:57783"/>
        <dbReference type="ChEBI" id="CHEBI:58349"/>
        <dbReference type="ChEBI" id="CHEBI:85101"/>
        <dbReference type="ChEBI" id="CHEBI:85493"/>
        <dbReference type="EC" id="1.3.1.124"/>
    </reaction>
</comment>
<evidence type="ECO:0000313" key="7">
    <source>
        <dbReference type="Proteomes" id="UP000684084"/>
    </source>
</evidence>
<dbReference type="FunFam" id="3.40.50.720:FF:000084">
    <property type="entry name" value="Short-chain dehydrogenase reductase"/>
    <property type="match status" value="1"/>
</dbReference>
<dbReference type="EMBL" id="CAGKOT010000036">
    <property type="protein sequence ID" value="CAB5376493.1"/>
    <property type="molecule type" value="Genomic_DNA"/>
</dbReference>
<dbReference type="GO" id="GO:0005777">
    <property type="term" value="C:peroxisome"/>
    <property type="evidence" value="ECO:0007669"/>
    <property type="project" value="TreeGrafter"/>
</dbReference>
<keyword evidence="1" id="KW-0521">NADP</keyword>
<dbReference type="CDD" id="cd05369">
    <property type="entry name" value="TER_DECR_SDR_a"/>
    <property type="match status" value="1"/>
</dbReference>
<evidence type="ECO:0000256" key="2">
    <source>
        <dbReference type="ARBA" id="ARBA00023002"/>
    </source>
</evidence>
<evidence type="ECO:0000256" key="5">
    <source>
        <dbReference type="ARBA" id="ARBA00048340"/>
    </source>
</evidence>
<dbReference type="VEuPathDB" id="FungiDB:RhiirFUN_019483"/>
<evidence type="ECO:0000313" key="6">
    <source>
        <dbReference type="EMBL" id="CAB5376493.1"/>
    </source>
</evidence>
<evidence type="ECO:0000256" key="4">
    <source>
        <dbReference type="ARBA" id="ARBA00048009"/>
    </source>
</evidence>
<name>A0A916EC40_9GLOM</name>
<dbReference type="OrthoDB" id="2136131at2759"/>
<dbReference type="PANTHER" id="PTHR43296">
    <property type="entry name" value="PEROXISOMAL 2,4-DIENOYL-COA REDUCTASE"/>
    <property type="match status" value="1"/>
</dbReference>
<dbReference type="Proteomes" id="UP000684084">
    <property type="component" value="Unassembled WGS sequence"/>
</dbReference>
<keyword evidence="2" id="KW-0560">Oxidoreductase</keyword>
<dbReference type="EC" id="1.3.1.124" evidence="3"/>
<dbReference type="GO" id="GO:0008670">
    <property type="term" value="F:2,4-dienoyl-CoA reductase (NADPH) activity"/>
    <property type="evidence" value="ECO:0007669"/>
    <property type="project" value="InterPro"/>
</dbReference>
<dbReference type="GO" id="GO:0009062">
    <property type="term" value="P:fatty acid catabolic process"/>
    <property type="evidence" value="ECO:0007669"/>
    <property type="project" value="InterPro"/>
</dbReference>
<dbReference type="InterPro" id="IPR045017">
    <property type="entry name" value="DECR2-like"/>
</dbReference>
<dbReference type="Pfam" id="PF13561">
    <property type="entry name" value="adh_short_C2"/>
    <property type="match status" value="1"/>
</dbReference>
<dbReference type="PANTHER" id="PTHR43296:SF2">
    <property type="entry name" value="PEROXISOMAL 2,4-DIENOYL-COA REDUCTASE [(3E)-ENOYL-COA-PRODUCING]"/>
    <property type="match status" value="1"/>
</dbReference>
<protein>
    <recommendedName>
        <fullName evidence="3">2,4-dienoyl-CoA reductase [(3E)-enoyl-CoA-producing]</fullName>
        <ecNumber evidence="3">1.3.1.124</ecNumber>
    </recommendedName>
</protein>
<dbReference type="AlphaFoldDB" id="A0A916EC40"/>
<comment type="catalytic activity">
    <reaction evidence="5">
        <text>a (2E,4Z)-dienoyl-CoA + NADPH + H(+) = a 4,5-saturated-(3E)-enoyl-CoA + NADP(+)</text>
        <dbReference type="Rhea" id="RHEA:61892"/>
        <dbReference type="ChEBI" id="CHEBI:15378"/>
        <dbReference type="ChEBI" id="CHEBI:57783"/>
        <dbReference type="ChEBI" id="CHEBI:58349"/>
        <dbReference type="ChEBI" id="CHEBI:85099"/>
        <dbReference type="ChEBI" id="CHEBI:85493"/>
        <dbReference type="EC" id="1.3.1.124"/>
    </reaction>
</comment>